<dbReference type="OrthoDB" id="997115at2"/>
<name>A0A1M6ETI6_9FLAO</name>
<sequence length="108" mass="12222">MKFISVILSFYIFVLSTVPCADIEINSIAHATVNHSSDKDNHSHNKSNDLCSPFCICNCCGQVTLTYAPVIIYDFQVQFEEIKTSNSFYTSVFHSNFYGSIWQPPQIV</sequence>
<gene>
    <name evidence="2" type="ORF">SAMN05444363_1943</name>
</gene>
<keyword evidence="1" id="KW-0732">Signal</keyword>
<reference evidence="3" key="1">
    <citation type="submission" date="2016-11" db="EMBL/GenBank/DDBJ databases">
        <authorList>
            <person name="Varghese N."/>
            <person name="Submissions S."/>
        </authorList>
    </citation>
    <scope>NUCLEOTIDE SEQUENCE [LARGE SCALE GENOMIC DNA]</scope>
    <source>
        <strain evidence="3">DSM 18829</strain>
    </source>
</reference>
<dbReference type="EMBL" id="FQZI01000003">
    <property type="protein sequence ID" value="SHI88679.1"/>
    <property type="molecule type" value="Genomic_DNA"/>
</dbReference>
<evidence type="ECO:0000256" key="1">
    <source>
        <dbReference type="SAM" id="SignalP"/>
    </source>
</evidence>
<accession>A0A1M6ETI6</accession>
<dbReference type="STRING" id="415425.SAMN05444363_1943"/>
<evidence type="ECO:0000313" key="2">
    <source>
        <dbReference type="EMBL" id="SHI88679.1"/>
    </source>
</evidence>
<protein>
    <recommendedName>
        <fullName evidence="4">DUF2946 domain-containing protein</fullName>
    </recommendedName>
</protein>
<dbReference type="AlphaFoldDB" id="A0A1M6ETI6"/>
<organism evidence="2 3">
    <name type="scientific">Flavobacterium terrae</name>
    <dbReference type="NCBI Taxonomy" id="415425"/>
    <lineage>
        <taxon>Bacteria</taxon>
        <taxon>Pseudomonadati</taxon>
        <taxon>Bacteroidota</taxon>
        <taxon>Flavobacteriia</taxon>
        <taxon>Flavobacteriales</taxon>
        <taxon>Flavobacteriaceae</taxon>
        <taxon>Flavobacterium</taxon>
    </lineage>
</organism>
<dbReference type="Pfam" id="PF20365">
    <property type="entry name" value="DUF6660"/>
    <property type="match status" value="1"/>
</dbReference>
<dbReference type="Proteomes" id="UP000184488">
    <property type="component" value="Unassembled WGS sequence"/>
</dbReference>
<evidence type="ECO:0008006" key="4">
    <source>
        <dbReference type="Google" id="ProtNLM"/>
    </source>
</evidence>
<feature type="signal peptide" evidence="1">
    <location>
        <begin position="1"/>
        <end position="21"/>
    </location>
</feature>
<proteinExistence type="predicted"/>
<evidence type="ECO:0000313" key="3">
    <source>
        <dbReference type="Proteomes" id="UP000184488"/>
    </source>
</evidence>
<dbReference type="RefSeq" id="WP_073310846.1">
    <property type="nucleotide sequence ID" value="NZ_FQZI01000003.1"/>
</dbReference>
<feature type="chain" id="PRO_5012477647" description="DUF2946 domain-containing protein" evidence="1">
    <location>
        <begin position="22"/>
        <end position="108"/>
    </location>
</feature>
<dbReference type="InterPro" id="IPR046601">
    <property type="entry name" value="DUF6660"/>
</dbReference>
<keyword evidence="3" id="KW-1185">Reference proteome</keyword>